<sequence>MTNLSRKMSGTQVLPESLLQRLPALRSLAFKSCRRLQKRFVNRLLGQFQEHLPRLTVEDCRWEETQLADNSELSTKSQIGDLERMDNAEGEHALITTDDLLEMRP</sequence>
<name>A0A0H2RPE9_9AGAM</name>
<dbReference type="AlphaFoldDB" id="A0A0H2RPE9"/>
<dbReference type="Proteomes" id="UP000053477">
    <property type="component" value="Unassembled WGS sequence"/>
</dbReference>
<proteinExistence type="predicted"/>
<gene>
    <name evidence="1" type="ORF">SCHPADRAFT_475330</name>
</gene>
<keyword evidence="2" id="KW-1185">Reference proteome</keyword>
<evidence type="ECO:0000313" key="1">
    <source>
        <dbReference type="EMBL" id="KLO11358.1"/>
    </source>
</evidence>
<dbReference type="EMBL" id="KQ086002">
    <property type="protein sequence ID" value="KLO11358.1"/>
    <property type="molecule type" value="Genomic_DNA"/>
</dbReference>
<organism evidence="1 2">
    <name type="scientific">Schizopora paradoxa</name>
    <dbReference type="NCBI Taxonomy" id="27342"/>
    <lineage>
        <taxon>Eukaryota</taxon>
        <taxon>Fungi</taxon>
        <taxon>Dikarya</taxon>
        <taxon>Basidiomycota</taxon>
        <taxon>Agaricomycotina</taxon>
        <taxon>Agaricomycetes</taxon>
        <taxon>Hymenochaetales</taxon>
        <taxon>Schizoporaceae</taxon>
        <taxon>Schizopora</taxon>
    </lineage>
</organism>
<protein>
    <submittedName>
        <fullName evidence="1">Uncharacterized protein</fullName>
    </submittedName>
</protein>
<accession>A0A0H2RPE9</accession>
<evidence type="ECO:0000313" key="2">
    <source>
        <dbReference type="Proteomes" id="UP000053477"/>
    </source>
</evidence>
<reference evidence="1 2" key="1">
    <citation type="submission" date="2015-04" db="EMBL/GenBank/DDBJ databases">
        <title>Complete genome sequence of Schizopora paradoxa KUC8140, a cosmopolitan wood degrader in East Asia.</title>
        <authorList>
            <consortium name="DOE Joint Genome Institute"/>
            <person name="Min B."/>
            <person name="Park H."/>
            <person name="Jang Y."/>
            <person name="Kim J.-J."/>
            <person name="Kim K.H."/>
            <person name="Pangilinan J."/>
            <person name="Lipzen A."/>
            <person name="Riley R."/>
            <person name="Grigoriev I.V."/>
            <person name="Spatafora J.W."/>
            <person name="Choi I.-G."/>
        </authorList>
    </citation>
    <scope>NUCLEOTIDE SEQUENCE [LARGE SCALE GENOMIC DNA]</scope>
    <source>
        <strain evidence="1 2">KUC8140</strain>
    </source>
</reference>
<dbReference type="InParanoid" id="A0A0H2RPE9"/>